<dbReference type="RefSeq" id="WP_263036426.1">
    <property type="nucleotide sequence ID" value="NZ_JAOTPL010000001.1"/>
</dbReference>
<dbReference type="InterPro" id="IPR012340">
    <property type="entry name" value="NA-bd_OB-fold"/>
</dbReference>
<evidence type="ECO:0000256" key="2">
    <source>
        <dbReference type="ARBA" id="ARBA00022723"/>
    </source>
</evidence>
<keyword evidence="2" id="KW-0479">Metal-binding</keyword>
<feature type="domain" description="RNA-binding protein AU-1/Ribonuclease E/G" evidence="6">
    <location>
        <begin position="149"/>
        <end position="418"/>
    </location>
</feature>
<reference evidence="7" key="1">
    <citation type="submission" date="2022-10" db="EMBL/GenBank/DDBJ databases">
        <authorList>
            <person name="Kim H.S."/>
            <person name="Kim J.-S."/>
            <person name="Suh M.K."/>
            <person name="Eom M.K."/>
            <person name="Lee J.-S."/>
        </authorList>
    </citation>
    <scope>NUCLEOTIDE SEQUENCE</scope>
    <source>
        <strain evidence="7">LIP-5</strain>
    </source>
</reference>
<comment type="caution">
    <text evidence="7">The sequence shown here is derived from an EMBL/GenBank/DDBJ whole genome shotgun (WGS) entry which is preliminary data.</text>
</comment>
<dbReference type="AlphaFoldDB" id="A0AAE3LIU2"/>
<dbReference type="Pfam" id="PF10150">
    <property type="entry name" value="RNase_E_G"/>
    <property type="match status" value="1"/>
</dbReference>
<evidence type="ECO:0000256" key="5">
    <source>
        <dbReference type="ARBA" id="ARBA00022884"/>
    </source>
</evidence>
<dbReference type="CDD" id="cd04453">
    <property type="entry name" value="S1_RNase_E"/>
    <property type="match status" value="1"/>
</dbReference>
<evidence type="ECO:0000256" key="3">
    <source>
        <dbReference type="ARBA" id="ARBA00022801"/>
    </source>
</evidence>
<evidence type="ECO:0000256" key="4">
    <source>
        <dbReference type="ARBA" id="ARBA00022842"/>
    </source>
</evidence>
<dbReference type="GO" id="GO:0003723">
    <property type="term" value="F:RNA binding"/>
    <property type="evidence" value="ECO:0007669"/>
    <property type="project" value="UniProtKB-KW"/>
</dbReference>
<evidence type="ECO:0000313" key="7">
    <source>
        <dbReference type="EMBL" id="MCU7692938.1"/>
    </source>
</evidence>
<dbReference type="GO" id="GO:0016787">
    <property type="term" value="F:hydrolase activity"/>
    <property type="evidence" value="ECO:0007669"/>
    <property type="project" value="UniProtKB-KW"/>
</dbReference>
<gene>
    <name evidence="7" type="ORF">OD355_00220</name>
</gene>
<keyword evidence="8" id="KW-1185">Reference proteome</keyword>
<comment type="cofactor">
    <cofactor evidence="1">
        <name>Mg(2+)</name>
        <dbReference type="ChEBI" id="CHEBI:18420"/>
    </cofactor>
</comment>
<dbReference type="Proteomes" id="UP001209317">
    <property type="component" value="Unassembled WGS sequence"/>
</dbReference>
<organism evidence="7 8">
    <name type="scientific">Haoranjiania flava</name>
    <dbReference type="NCBI Taxonomy" id="1856322"/>
    <lineage>
        <taxon>Bacteria</taxon>
        <taxon>Pseudomonadati</taxon>
        <taxon>Bacteroidota</taxon>
        <taxon>Chitinophagia</taxon>
        <taxon>Chitinophagales</taxon>
        <taxon>Chitinophagaceae</taxon>
        <taxon>Haoranjiania</taxon>
    </lineage>
</organism>
<protein>
    <submittedName>
        <fullName evidence="7">Rne/Rng family ribonuclease</fullName>
    </submittedName>
</protein>
<dbReference type="SUPFAM" id="SSF50249">
    <property type="entry name" value="Nucleic acid-binding proteins"/>
    <property type="match status" value="1"/>
</dbReference>
<dbReference type="PANTHER" id="PTHR30001">
    <property type="entry name" value="RIBONUCLEASE"/>
    <property type="match status" value="1"/>
</dbReference>
<dbReference type="PANTHER" id="PTHR30001:SF0">
    <property type="entry name" value="RIBONUCLEASE G"/>
    <property type="match status" value="1"/>
</dbReference>
<proteinExistence type="predicted"/>
<dbReference type="GO" id="GO:0046872">
    <property type="term" value="F:metal ion binding"/>
    <property type="evidence" value="ECO:0007669"/>
    <property type="project" value="UniProtKB-KW"/>
</dbReference>
<dbReference type="Gene3D" id="2.40.50.140">
    <property type="entry name" value="Nucleic acid-binding proteins"/>
    <property type="match status" value="1"/>
</dbReference>
<keyword evidence="3" id="KW-0378">Hydrolase</keyword>
<sequence length="522" mass="59206">MEKELLNKELIINATPGEVEIALLENKKLVELHNEKSDAGFAVGDIFLGKVKKLMPGLNAAFIDVGYEKDAFLHYTDLSPYIRSILKFTQLCMVDKSDTGFDFSKFQVEPEIAKTGKITEVLNGKPNVLVQILKEPIASKGPRLSCEVSIPGRFIVITPFNDIVAISKKIHSSEERKRLQRIVESIKPKNIGVIVRTAAEGKNTAELHEDMRNLLDNWKDLQLKLRDAKAPVKILSEENKTTSILRDLLTKEFNRIIVNDKTLYNETADYIQRIAPGKQNIVSYYQDSTPVFEQHGVLKQIKSAFGKTVNLNSGAYLIIEDTEALSVIDVNSGYKNISSSQEENALATNLEAAEEIARQLRLRDIGGIIVVDFIDMKNPENRKKVLEAMENFMREDRARHALLPISKFGVMQITRQRMRPEMKINTSEICPSCKGSGKVTSTLVLIDDIENKLAYLVSNQHRQLTLMVHPIVFSHLTKGNYFTSIKRKWSKKYKVNLQVKQDSALGIIQYKFYDTNNEHIRI</sequence>
<dbReference type="InterPro" id="IPR019307">
    <property type="entry name" value="RNA-bd_AU-1/RNase_E/G"/>
</dbReference>
<dbReference type="NCBIfam" id="TIGR00757">
    <property type="entry name" value="RNaseEG"/>
    <property type="match status" value="1"/>
</dbReference>
<keyword evidence="4" id="KW-0460">Magnesium</keyword>
<dbReference type="GO" id="GO:0005737">
    <property type="term" value="C:cytoplasm"/>
    <property type="evidence" value="ECO:0007669"/>
    <property type="project" value="TreeGrafter"/>
</dbReference>
<name>A0AAE3LIU2_9BACT</name>
<accession>A0AAE3LIU2</accession>
<evidence type="ECO:0000256" key="1">
    <source>
        <dbReference type="ARBA" id="ARBA00001946"/>
    </source>
</evidence>
<evidence type="ECO:0000313" key="8">
    <source>
        <dbReference type="Proteomes" id="UP001209317"/>
    </source>
</evidence>
<dbReference type="InterPro" id="IPR004659">
    <property type="entry name" value="RNase_E/G"/>
</dbReference>
<dbReference type="EMBL" id="JAOTPL010000001">
    <property type="protein sequence ID" value="MCU7692938.1"/>
    <property type="molecule type" value="Genomic_DNA"/>
</dbReference>
<dbReference type="GO" id="GO:0004540">
    <property type="term" value="F:RNA nuclease activity"/>
    <property type="evidence" value="ECO:0007669"/>
    <property type="project" value="InterPro"/>
</dbReference>
<evidence type="ECO:0000259" key="6">
    <source>
        <dbReference type="Pfam" id="PF10150"/>
    </source>
</evidence>
<dbReference type="GO" id="GO:0006364">
    <property type="term" value="P:rRNA processing"/>
    <property type="evidence" value="ECO:0007669"/>
    <property type="project" value="TreeGrafter"/>
</dbReference>
<keyword evidence="5" id="KW-0694">RNA-binding</keyword>